<feature type="domain" description="Transposase IS4-like" evidence="5">
    <location>
        <begin position="59"/>
        <end position="317"/>
    </location>
</feature>
<dbReference type="NCBIfam" id="NF033592">
    <property type="entry name" value="transpos_IS4_1"/>
    <property type="match status" value="1"/>
</dbReference>
<comment type="caution">
    <text evidence="6">The sequence shown here is derived from an EMBL/GenBank/DDBJ whole genome shotgun (WGS) entry which is preliminary data.</text>
</comment>
<dbReference type="PANTHER" id="PTHR33258:SF1">
    <property type="entry name" value="TRANSPOSASE INSL FOR INSERTION SEQUENCE ELEMENT IS186A-RELATED"/>
    <property type="match status" value="1"/>
</dbReference>
<evidence type="ECO:0000256" key="3">
    <source>
        <dbReference type="ARBA" id="ARBA00023125"/>
    </source>
</evidence>
<keyword evidence="2" id="KW-0815">Transposition</keyword>
<dbReference type="GO" id="GO:0003677">
    <property type="term" value="F:DNA binding"/>
    <property type="evidence" value="ECO:0007669"/>
    <property type="project" value="UniProtKB-KW"/>
</dbReference>
<evidence type="ECO:0000256" key="4">
    <source>
        <dbReference type="ARBA" id="ARBA00023172"/>
    </source>
</evidence>
<dbReference type="Pfam" id="PF01609">
    <property type="entry name" value="DDE_Tnp_1"/>
    <property type="match status" value="1"/>
</dbReference>
<name>A0A645D2F5_9ZZZZ</name>
<gene>
    <name evidence="6" type="ORF">SDC9_130405</name>
</gene>
<dbReference type="GO" id="GO:0006313">
    <property type="term" value="P:DNA transposition"/>
    <property type="evidence" value="ECO:0007669"/>
    <property type="project" value="InterPro"/>
</dbReference>
<dbReference type="EMBL" id="VSSQ01032158">
    <property type="protein sequence ID" value="MPM83341.1"/>
    <property type="molecule type" value="Genomic_DNA"/>
</dbReference>
<keyword evidence="3" id="KW-0238">DNA-binding</keyword>
<reference evidence="6" key="1">
    <citation type="submission" date="2019-08" db="EMBL/GenBank/DDBJ databases">
        <authorList>
            <person name="Kucharzyk K."/>
            <person name="Murdoch R.W."/>
            <person name="Higgins S."/>
            <person name="Loffler F."/>
        </authorList>
    </citation>
    <scope>NUCLEOTIDE SEQUENCE</scope>
</reference>
<evidence type="ECO:0000256" key="1">
    <source>
        <dbReference type="ARBA" id="ARBA00010075"/>
    </source>
</evidence>
<dbReference type="SUPFAM" id="SSF53098">
    <property type="entry name" value="Ribonuclease H-like"/>
    <property type="match status" value="1"/>
</dbReference>
<comment type="similarity">
    <text evidence="1">Belongs to the transposase 11 family.</text>
</comment>
<protein>
    <submittedName>
        <fullName evidence="6">IS4 family transposase IS1675</fullName>
    </submittedName>
</protein>
<organism evidence="6">
    <name type="scientific">bioreactor metagenome</name>
    <dbReference type="NCBI Taxonomy" id="1076179"/>
    <lineage>
        <taxon>unclassified sequences</taxon>
        <taxon>metagenomes</taxon>
        <taxon>ecological metagenomes</taxon>
    </lineage>
</organism>
<dbReference type="PANTHER" id="PTHR33258">
    <property type="entry name" value="TRANSPOSASE INSL FOR INSERTION SEQUENCE ELEMENT IS186A-RELATED"/>
    <property type="match status" value="1"/>
</dbReference>
<sequence length="394" mass="45615">MEGTSLKNELLRQFGYHCDIASSSAFVQQREKILPAAMEKLFYSFVAETDVPLGFKGFRLIAVDGSDIQMPINPNDADSLIQTCEGRKPYNLLHLNALYDLQAHTYVDAIVQKKHASSENGALTNMVDRSEITGDVILIADRGYESYNNMAHIQEKGWKYLIRIKDFQQYNSGILHGFELPNQEEFDIDINLTVTRKQTNKIKELLKDKNHYRKIAHSKTFDYLPKTSRKADPAVMYAIPFRIVRFPVSENAYEVVVTNLDKKDFPSELLKQLYAKRWGIETSFRDLKYTIGLLHFHSKKVEHILQEIYARLIMYNFSELITSHVIIEKKNRKHEYKANFSVAAHICREFLLGINTPPDIEALIARYITPIRPGRSRPRDMKIKQAISFMYRVA</sequence>
<keyword evidence="4" id="KW-0233">DNA recombination</keyword>
<evidence type="ECO:0000313" key="6">
    <source>
        <dbReference type="EMBL" id="MPM83341.1"/>
    </source>
</evidence>
<dbReference type="InterPro" id="IPR002559">
    <property type="entry name" value="Transposase_11"/>
</dbReference>
<dbReference type="InterPro" id="IPR047952">
    <property type="entry name" value="Transpos_IS4"/>
</dbReference>
<dbReference type="InterPro" id="IPR012337">
    <property type="entry name" value="RNaseH-like_sf"/>
</dbReference>
<evidence type="ECO:0000259" key="5">
    <source>
        <dbReference type="Pfam" id="PF01609"/>
    </source>
</evidence>
<dbReference type="Gene3D" id="3.90.350.10">
    <property type="entry name" value="Transposase Inhibitor Protein From Tn5, Chain A, domain 1"/>
    <property type="match status" value="1"/>
</dbReference>
<accession>A0A645D2F5</accession>
<dbReference type="AlphaFoldDB" id="A0A645D2F5"/>
<evidence type="ECO:0000256" key="2">
    <source>
        <dbReference type="ARBA" id="ARBA00022578"/>
    </source>
</evidence>
<proteinExistence type="inferred from homology"/>
<dbReference type="GO" id="GO:0004803">
    <property type="term" value="F:transposase activity"/>
    <property type="evidence" value="ECO:0007669"/>
    <property type="project" value="InterPro"/>
</dbReference>